<dbReference type="Proteomes" id="UP000326924">
    <property type="component" value="Unassembled WGS sequence"/>
</dbReference>
<protein>
    <submittedName>
        <fullName evidence="1">Uncharacterized protein</fullName>
    </submittedName>
</protein>
<dbReference type="InParanoid" id="A0A5J5EK23"/>
<comment type="caution">
    <text evidence="1">The sequence shown here is derived from an EMBL/GenBank/DDBJ whole genome shotgun (WGS) entry which is preliminary data.</text>
</comment>
<sequence length="241" mass="25655">MAFSPVTNINSRATAGRLHQWKLVSVYPQAILSAGGGMNLTCMLERRCTRLCSSGQSEFVWVQPRDHCVPAGTATAVAWFTAMPSMPQTITLDNPSDLPSREKLRKECALLELQLKTGNNHDNANHPRVGVCSSPTRAANPHPSSVLMGALMENWIDTKYPASGAAAALSQTMASANGVTSGGRGFDMAAAEDSLAGERSQYIAAVEKYATDELGKLILDTANAVALNEAIQNTVKASFES</sequence>
<reference evidence="1 2" key="1">
    <citation type="submission" date="2019-09" db="EMBL/GenBank/DDBJ databases">
        <title>Draft genome of the ectomycorrhizal ascomycete Sphaerosporella brunnea.</title>
        <authorList>
            <consortium name="DOE Joint Genome Institute"/>
            <person name="Benucci G.M."/>
            <person name="Marozzi G."/>
            <person name="Antonielli L."/>
            <person name="Sanchez S."/>
            <person name="Marco P."/>
            <person name="Wang X."/>
            <person name="Falini L.B."/>
            <person name="Barry K."/>
            <person name="Haridas S."/>
            <person name="Lipzen A."/>
            <person name="Labutti K."/>
            <person name="Grigoriev I.V."/>
            <person name="Murat C."/>
            <person name="Martin F."/>
            <person name="Albertini E."/>
            <person name="Donnini D."/>
            <person name="Bonito G."/>
        </authorList>
    </citation>
    <scope>NUCLEOTIDE SEQUENCE [LARGE SCALE GENOMIC DNA]</scope>
    <source>
        <strain evidence="1 2">Sb_GMNB300</strain>
    </source>
</reference>
<keyword evidence="2" id="KW-1185">Reference proteome</keyword>
<dbReference type="EMBL" id="VXIS01000273">
    <property type="protein sequence ID" value="KAA8895316.1"/>
    <property type="molecule type" value="Genomic_DNA"/>
</dbReference>
<accession>A0A5J5EK23</accession>
<dbReference type="OrthoDB" id="1405469at2759"/>
<evidence type="ECO:0000313" key="2">
    <source>
        <dbReference type="Proteomes" id="UP000326924"/>
    </source>
</evidence>
<name>A0A5J5EK23_9PEZI</name>
<organism evidence="1 2">
    <name type="scientific">Sphaerosporella brunnea</name>
    <dbReference type="NCBI Taxonomy" id="1250544"/>
    <lineage>
        <taxon>Eukaryota</taxon>
        <taxon>Fungi</taxon>
        <taxon>Dikarya</taxon>
        <taxon>Ascomycota</taxon>
        <taxon>Pezizomycotina</taxon>
        <taxon>Pezizomycetes</taxon>
        <taxon>Pezizales</taxon>
        <taxon>Pyronemataceae</taxon>
        <taxon>Sphaerosporella</taxon>
    </lineage>
</organism>
<evidence type="ECO:0000313" key="1">
    <source>
        <dbReference type="EMBL" id="KAA8895316.1"/>
    </source>
</evidence>
<dbReference type="AlphaFoldDB" id="A0A5J5EK23"/>
<proteinExistence type="predicted"/>
<gene>
    <name evidence="1" type="ORF">FN846DRAFT_997188</name>
</gene>